<dbReference type="RefSeq" id="WP_162337571.1">
    <property type="nucleotide sequence ID" value="NZ_JBHSRQ010000013.1"/>
</dbReference>
<organism evidence="2 3">
    <name type="scientific">Pseudoxanthomonas japonensis</name>
    <dbReference type="NCBI Taxonomy" id="69284"/>
    <lineage>
        <taxon>Bacteria</taxon>
        <taxon>Pseudomonadati</taxon>
        <taxon>Pseudomonadota</taxon>
        <taxon>Gammaproteobacteria</taxon>
        <taxon>Lysobacterales</taxon>
        <taxon>Lysobacteraceae</taxon>
        <taxon>Pseudoxanthomonas</taxon>
    </lineage>
</organism>
<keyword evidence="1" id="KW-0472">Membrane</keyword>
<keyword evidence="1" id="KW-1133">Transmembrane helix</keyword>
<feature type="transmembrane region" description="Helical" evidence="1">
    <location>
        <begin position="82"/>
        <end position="102"/>
    </location>
</feature>
<evidence type="ECO:0000313" key="2">
    <source>
        <dbReference type="EMBL" id="KAF1725336.1"/>
    </source>
</evidence>
<accession>A0ABQ6ZHG1</accession>
<reference evidence="2 3" key="1">
    <citation type="submission" date="2017-10" db="EMBL/GenBank/DDBJ databases">
        <title>Whole genome sequencing of members of genus Pseudoxanthomonas.</title>
        <authorList>
            <person name="Kumar S."/>
            <person name="Bansal K."/>
            <person name="Kaur A."/>
            <person name="Patil P."/>
            <person name="Sharma S."/>
            <person name="Patil P.B."/>
        </authorList>
    </citation>
    <scope>NUCLEOTIDE SEQUENCE [LARGE SCALE GENOMIC DNA]</scope>
    <source>
        <strain evidence="2 3">DSM 17109</strain>
    </source>
</reference>
<gene>
    <name evidence="2" type="ORF">CSC78_08945</name>
</gene>
<proteinExistence type="predicted"/>
<feature type="transmembrane region" description="Helical" evidence="1">
    <location>
        <begin position="151"/>
        <end position="174"/>
    </location>
</feature>
<comment type="caution">
    <text evidence="2">The sequence shown here is derived from an EMBL/GenBank/DDBJ whole genome shotgun (WGS) entry which is preliminary data.</text>
</comment>
<dbReference type="EMBL" id="PDWW01000010">
    <property type="protein sequence ID" value="KAF1725336.1"/>
    <property type="molecule type" value="Genomic_DNA"/>
</dbReference>
<dbReference type="InterPro" id="IPR009339">
    <property type="entry name" value="DUF998"/>
</dbReference>
<keyword evidence="3" id="KW-1185">Reference proteome</keyword>
<name>A0ABQ6ZHG1_9GAMM</name>
<evidence type="ECO:0000313" key="3">
    <source>
        <dbReference type="Proteomes" id="UP000781710"/>
    </source>
</evidence>
<feature type="transmembrane region" description="Helical" evidence="1">
    <location>
        <begin position="50"/>
        <end position="70"/>
    </location>
</feature>
<feature type="transmembrane region" description="Helical" evidence="1">
    <location>
        <begin position="122"/>
        <end position="139"/>
    </location>
</feature>
<evidence type="ECO:0000256" key="1">
    <source>
        <dbReference type="SAM" id="Phobius"/>
    </source>
</evidence>
<sequence>MSGAVRWSGLAAAIVFVAALLGFGLALPGYSQIAHPVAVLGAMGVPHALGFNLLGFVLPGALAATAAMGLRRRLPDDAGWPLRVGAQLVLLSALGFAAMGLLPLDPGDLDNPASSLHATAWMLWWVAFVPGALLVALGLRGRPAWRTLRWASAVAAVLVLFVALLAVELMPAGVAQRFGYAAWLGWLCIASRNPRA</sequence>
<keyword evidence="1" id="KW-0812">Transmembrane</keyword>
<protein>
    <recommendedName>
        <fullName evidence="4">DUF998 domain-containing protein</fullName>
    </recommendedName>
</protein>
<dbReference type="Pfam" id="PF06197">
    <property type="entry name" value="DUF998"/>
    <property type="match status" value="1"/>
</dbReference>
<dbReference type="Proteomes" id="UP000781710">
    <property type="component" value="Unassembled WGS sequence"/>
</dbReference>
<evidence type="ECO:0008006" key="4">
    <source>
        <dbReference type="Google" id="ProtNLM"/>
    </source>
</evidence>